<feature type="non-terminal residue" evidence="2">
    <location>
        <position position="701"/>
    </location>
</feature>
<accession>A0A8H7BIM5</accession>
<evidence type="ECO:0000313" key="2">
    <source>
        <dbReference type="EMBL" id="KAF7720529.1"/>
    </source>
</evidence>
<evidence type="ECO:0000256" key="1">
    <source>
        <dbReference type="SAM" id="MobiDB-lite"/>
    </source>
</evidence>
<evidence type="ECO:0000313" key="3">
    <source>
        <dbReference type="Proteomes" id="UP000605846"/>
    </source>
</evidence>
<sequence length="701" mass="80443">MFDVREIIRKLIDNTNTEVVLPALRILAEQSVIVGDDQLQTALSAELATVEDNIVNATQYYVRSMQLNLDQARNILQRYTTDYHDPDFSANFNNLIRTYGSARHIWIRYVGCTLASTPLQRLQDDLARHMQNRFGNFSRTVNELYPDLNYRVYRIPRLNLSEGTRIEADMVERMLVHLLGRHALLNSQAGGFYHEYEPVIEDQAMVRSLDLDQARQYMLESTNSLTTTNVTEQTEAIYQTYHNYQIKLEELGAGYAEDLTEDHIELFAYCAFPSLNTRVSGFVPLTVFSSDISKEEFKHCQAAFDVSRSGKLMVHLMKMAMAIEQIGEDTLRPSFINLWPTLNTEHLELHIETTSEVLKQLRSLVMVTLGYEPAAVALSNFHGNSSIQRSEYTSLTGEATLINYDSNFSYAEEPEGAEPRSSWAVLIPHIQSGSVNYGSASPVLLRFLYLCWVRTVILLNCCLQLLSSSSSNVVPGSKAFATTLLQRFKRHDQEAGMPRRMANAKNAVIALWGQVTDRKGKARERVHGEYYESWTPEQRAEHNSKVARERSYLIGDTRGSKGSEERRKQSLEVFRHKYAALRAWQGYHDFHKWTKWFLKQDEGKSILHLTMREIQIEATTAIGNLSPEETYFYKQIAIPPRDAEDDSWISNPELREQARQRKGEQMRANLPADFFNPENQKKRSLLRSAAIPYEARMEGKQ</sequence>
<dbReference type="AlphaFoldDB" id="A0A8H7BIM5"/>
<proteinExistence type="predicted"/>
<feature type="region of interest" description="Disordered" evidence="1">
    <location>
        <begin position="657"/>
        <end position="687"/>
    </location>
</feature>
<keyword evidence="3" id="KW-1185">Reference proteome</keyword>
<comment type="caution">
    <text evidence="2">The sequence shown here is derived from an EMBL/GenBank/DDBJ whole genome shotgun (WGS) entry which is preliminary data.</text>
</comment>
<dbReference type="EMBL" id="JABAYA010000600">
    <property type="protein sequence ID" value="KAF7720529.1"/>
    <property type="molecule type" value="Genomic_DNA"/>
</dbReference>
<dbReference type="OrthoDB" id="2245127at2759"/>
<dbReference type="Proteomes" id="UP000605846">
    <property type="component" value="Unassembled WGS sequence"/>
</dbReference>
<name>A0A8H7BIM5_9FUNG</name>
<organism evidence="2 3">
    <name type="scientific">Apophysomyces ossiformis</name>
    <dbReference type="NCBI Taxonomy" id="679940"/>
    <lineage>
        <taxon>Eukaryota</taxon>
        <taxon>Fungi</taxon>
        <taxon>Fungi incertae sedis</taxon>
        <taxon>Mucoromycota</taxon>
        <taxon>Mucoromycotina</taxon>
        <taxon>Mucoromycetes</taxon>
        <taxon>Mucorales</taxon>
        <taxon>Mucorineae</taxon>
        <taxon>Mucoraceae</taxon>
        <taxon>Apophysomyces</taxon>
    </lineage>
</organism>
<gene>
    <name evidence="2" type="ORF">EC973_007832</name>
</gene>
<protein>
    <submittedName>
        <fullName evidence="2">Uncharacterized protein</fullName>
    </submittedName>
</protein>
<reference evidence="2" key="1">
    <citation type="submission" date="2020-01" db="EMBL/GenBank/DDBJ databases">
        <title>Genome Sequencing of Three Apophysomyces-Like Fungal Strains Confirms a Novel Fungal Genus in the Mucoromycota with divergent Burkholderia-like Endosymbiotic Bacteria.</title>
        <authorList>
            <person name="Stajich J.E."/>
            <person name="Macias A.M."/>
            <person name="Carter-House D."/>
            <person name="Lovett B."/>
            <person name="Kasson L.R."/>
            <person name="Berry K."/>
            <person name="Grigoriev I."/>
            <person name="Chang Y."/>
            <person name="Spatafora J."/>
            <person name="Kasson M.T."/>
        </authorList>
    </citation>
    <scope>NUCLEOTIDE SEQUENCE</scope>
    <source>
        <strain evidence="2">NRRL A-21654</strain>
    </source>
</reference>